<keyword evidence="3" id="KW-1185">Reference proteome</keyword>
<reference evidence="2 3" key="2">
    <citation type="journal article" date="2015" name="Antonie Van Leeuwenhoek">
        <title>Thioclava indica sp. nov., isolated from surface seawater of the Indian Ocean.</title>
        <authorList>
            <person name="Liu Y."/>
            <person name="Lai Q."/>
            <person name="Du J."/>
            <person name="Xu H."/>
            <person name="Jiang L."/>
            <person name="Shao Z."/>
        </authorList>
    </citation>
    <scope>NUCLEOTIDE SEQUENCE [LARGE SCALE GENOMIC DNA]</scope>
    <source>
        <strain evidence="2 3">13D2W-2</strain>
    </source>
</reference>
<dbReference type="PATRIC" id="fig|1317124.6.peg.1566"/>
<organism evidence="2 3">
    <name type="scientific">Thioclava atlantica</name>
    <dbReference type="NCBI Taxonomy" id="1317124"/>
    <lineage>
        <taxon>Bacteria</taxon>
        <taxon>Pseudomonadati</taxon>
        <taxon>Pseudomonadota</taxon>
        <taxon>Alphaproteobacteria</taxon>
        <taxon>Rhodobacterales</taxon>
        <taxon>Paracoccaceae</taxon>
        <taxon>Thioclava</taxon>
    </lineage>
</organism>
<feature type="domain" description="YjiS-like" evidence="1">
    <location>
        <begin position="19"/>
        <end position="55"/>
    </location>
</feature>
<dbReference type="Proteomes" id="UP000028607">
    <property type="component" value="Unassembled WGS sequence"/>
</dbReference>
<dbReference type="EMBL" id="AQRC01000005">
    <property type="protein sequence ID" value="KFE35302.1"/>
    <property type="molecule type" value="Genomic_DNA"/>
</dbReference>
<dbReference type="InterPro" id="IPR009506">
    <property type="entry name" value="YjiS-like"/>
</dbReference>
<name>A0A085TX55_9RHOB</name>
<evidence type="ECO:0000313" key="3">
    <source>
        <dbReference type="Proteomes" id="UP000028607"/>
    </source>
</evidence>
<dbReference type="RefSeq" id="WP_038145198.1">
    <property type="nucleotide sequence ID" value="NZ_AQRC01000005.1"/>
</dbReference>
<accession>A0A085TX55</accession>
<gene>
    <name evidence="2" type="ORF">DW2_07732</name>
</gene>
<dbReference type="OrthoDB" id="8096613at2"/>
<reference evidence="3" key="1">
    <citation type="submission" date="2013-04" db="EMBL/GenBank/DDBJ databases">
        <title>Thioclava sp. 13D2W-2 Genome Sequencing.</title>
        <authorList>
            <person name="Lai Q."/>
            <person name="Li G."/>
            <person name="Shao Z."/>
        </authorList>
    </citation>
    <scope>NUCLEOTIDE SEQUENCE [LARGE SCALE GENOMIC DNA]</scope>
    <source>
        <strain evidence="3">13D2W-2</strain>
    </source>
</reference>
<sequence>MFTLSRTRPATARLAAPGLIARVARVLATRRSRAALAKLDPRLLDDIGISEAMARSEMRRFL</sequence>
<dbReference type="eggNOG" id="ENOG503193Z">
    <property type="taxonomic scope" value="Bacteria"/>
</dbReference>
<dbReference type="Pfam" id="PF06568">
    <property type="entry name" value="YjiS-like"/>
    <property type="match status" value="1"/>
</dbReference>
<evidence type="ECO:0000313" key="2">
    <source>
        <dbReference type="EMBL" id="KFE35302.1"/>
    </source>
</evidence>
<proteinExistence type="predicted"/>
<dbReference type="AlphaFoldDB" id="A0A085TX55"/>
<protein>
    <recommendedName>
        <fullName evidence="1">YjiS-like domain-containing protein</fullName>
    </recommendedName>
</protein>
<comment type="caution">
    <text evidence="2">The sequence shown here is derived from an EMBL/GenBank/DDBJ whole genome shotgun (WGS) entry which is preliminary data.</text>
</comment>
<evidence type="ECO:0000259" key="1">
    <source>
        <dbReference type="Pfam" id="PF06568"/>
    </source>
</evidence>